<dbReference type="AlphaFoldDB" id="A0AAD2FEB4"/>
<feature type="region of interest" description="Disordered" evidence="5">
    <location>
        <begin position="208"/>
        <end position="289"/>
    </location>
</feature>
<dbReference type="PANTHER" id="PTHR10015">
    <property type="entry name" value="HEAT SHOCK TRANSCRIPTION FACTOR"/>
    <property type="match status" value="1"/>
</dbReference>
<organism evidence="7 8">
    <name type="scientific">Cylindrotheca closterium</name>
    <dbReference type="NCBI Taxonomy" id="2856"/>
    <lineage>
        <taxon>Eukaryota</taxon>
        <taxon>Sar</taxon>
        <taxon>Stramenopiles</taxon>
        <taxon>Ochrophyta</taxon>
        <taxon>Bacillariophyta</taxon>
        <taxon>Bacillariophyceae</taxon>
        <taxon>Bacillariophycidae</taxon>
        <taxon>Bacillariales</taxon>
        <taxon>Bacillariaceae</taxon>
        <taxon>Cylindrotheca</taxon>
    </lineage>
</organism>
<evidence type="ECO:0000256" key="2">
    <source>
        <dbReference type="ARBA" id="ARBA00023125"/>
    </source>
</evidence>
<evidence type="ECO:0000256" key="4">
    <source>
        <dbReference type="RuleBase" id="RU004020"/>
    </source>
</evidence>
<dbReference type="GO" id="GO:0043565">
    <property type="term" value="F:sequence-specific DNA binding"/>
    <property type="evidence" value="ECO:0007669"/>
    <property type="project" value="InterPro"/>
</dbReference>
<evidence type="ECO:0000313" key="7">
    <source>
        <dbReference type="EMBL" id="CAJ1932203.1"/>
    </source>
</evidence>
<evidence type="ECO:0000313" key="8">
    <source>
        <dbReference type="Proteomes" id="UP001295423"/>
    </source>
</evidence>
<dbReference type="InterPro" id="IPR036388">
    <property type="entry name" value="WH-like_DNA-bd_sf"/>
</dbReference>
<dbReference type="InterPro" id="IPR036390">
    <property type="entry name" value="WH_DNA-bd_sf"/>
</dbReference>
<comment type="subcellular location">
    <subcellularLocation>
        <location evidence="1">Nucleus</location>
    </subcellularLocation>
</comment>
<proteinExistence type="inferred from homology"/>
<dbReference type="GO" id="GO:0003700">
    <property type="term" value="F:DNA-binding transcription factor activity"/>
    <property type="evidence" value="ECO:0007669"/>
    <property type="project" value="InterPro"/>
</dbReference>
<dbReference type="SUPFAM" id="SSF46785">
    <property type="entry name" value="Winged helix' DNA-binding domain"/>
    <property type="match status" value="1"/>
</dbReference>
<evidence type="ECO:0000259" key="6">
    <source>
        <dbReference type="SMART" id="SM00415"/>
    </source>
</evidence>
<dbReference type="PANTHER" id="PTHR10015:SF206">
    <property type="entry name" value="HSF-TYPE DNA-BINDING DOMAIN-CONTAINING PROTEIN"/>
    <property type="match status" value="1"/>
</dbReference>
<gene>
    <name evidence="7" type="ORF">CYCCA115_LOCUS2736</name>
</gene>
<accession>A0AAD2FEB4</accession>
<feature type="domain" description="HSF-type DNA-binding" evidence="6">
    <location>
        <begin position="106"/>
        <end position="204"/>
    </location>
</feature>
<dbReference type="GO" id="GO:0005634">
    <property type="term" value="C:nucleus"/>
    <property type="evidence" value="ECO:0007669"/>
    <property type="project" value="UniProtKB-SubCell"/>
</dbReference>
<keyword evidence="3" id="KW-0539">Nucleus</keyword>
<dbReference type="Proteomes" id="UP001295423">
    <property type="component" value="Unassembled WGS sequence"/>
</dbReference>
<feature type="compositionally biased region" description="Basic and acidic residues" evidence="5">
    <location>
        <begin position="228"/>
        <end position="240"/>
    </location>
</feature>
<dbReference type="Gene3D" id="1.10.10.10">
    <property type="entry name" value="Winged helix-like DNA-binding domain superfamily/Winged helix DNA-binding domain"/>
    <property type="match status" value="1"/>
</dbReference>
<sequence>MTSSQVSLLLKKILRCSHNPQKPLGQTLMISLTIEPSLFSMNQANISSRHDEDNRSSASDVLQTFRQSSQHDGRILPPPISYVPNYHGALHMRASHAYKLIDNSDDLRAFPIKLHACLDDAESRGFHHIISWQKHSLFKIKDVDAFEQHIMPQYFRSQTKYKSFQRQLNLYEFERVPKGPFRGSYMHPFFKRGQHELSNRMRLRKIKGRNSVSFESPKIARTARKVAKPLEETKEEESTAKENPQAMPPPSKPQEAATRSQTQRVPDARRPRNRPRPQCTFEGRKFFPI</sequence>
<keyword evidence="8" id="KW-1185">Reference proteome</keyword>
<comment type="caution">
    <text evidence="7">The sequence shown here is derived from an EMBL/GenBank/DDBJ whole genome shotgun (WGS) entry which is preliminary data.</text>
</comment>
<reference evidence="7" key="1">
    <citation type="submission" date="2023-08" db="EMBL/GenBank/DDBJ databases">
        <authorList>
            <person name="Audoor S."/>
            <person name="Bilcke G."/>
        </authorList>
    </citation>
    <scope>NUCLEOTIDE SEQUENCE</scope>
</reference>
<name>A0AAD2FEB4_9STRA</name>
<dbReference type="InterPro" id="IPR000232">
    <property type="entry name" value="HSF_DNA-bd"/>
</dbReference>
<dbReference type="SMART" id="SM00415">
    <property type="entry name" value="HSF"/>
    <property type="match status" value="1"/>
</dbReference>
<keyword evidence="2" id="KW-0238">DNA-binding</keyword>
<evidence type="ECO:0000256" key="3">
    <source>
        <dbReference type="ARBA" id="ARBA00023242"/>
    </source>
</evidence>
<evidence type="ECO:0000256" key="1">
    <source>
        <dbReference type="ARBA" id="ARBA00004123"/>
    </source>
</evidence>
<protein>
    <recommendedName>
        <fullName evidence="6">HSF-type DNA-binding domain-containing protein</fullName>
    </recommendedName>
</protein>
<evidence type="ECO:0000256" key="5">
    <source>
        <dbReference type="SAM" id="MobiDB-lite"/>
    </source>
</evidence>
<dbReference type="EMBL" id="CAKOGP040000213">
    <property type="protein sequence ID" value="CAJ1932203.1"/>
    <property type="molecule type" value="Genomic_DNA"/>
</dbReference>
<comment type="similarity">
    <text evidence="4">Belongs to the HSF family.</text>
</comment>
<dbReference type="Pfam" id="PF00447">
    <property type="entry name" value="HSF_DNA-bind"/>
    <property type="match status" value="1"/>
</dbReference>